<keyword evidence="4 6" id="KW-1133">Transmembrane helix</keyword>
<evidence type="ECO:0000256" key="2">
    <source>
        <dbReference type="ARBA" id="ARBA00009694"/>
    </source>
</evidence>
<keyword evidence="3 6" id="KW-0812">Transmembrane</keyword>
<organism evidence="7 8">
    <name type="scientific">Thalassolituus pacificus</name>
    <dbReference type="NCBI Taxonomy" id="2975440"/>
    <lineage>
        <taxon>Bacteria</taxon>
        <taxon>Pseudomonadati</taxon>
        <taxon>Pseudomonadota</taxon>
        <taxon>Gammaproteobacteria</taxon>
        <taxon>Oceanospirillales</taxon>
        <taxon>Oceanospirillaceae</taxon>
        <taxon>Thalassolituus</taxon>
    </lineage>
</organism>
<protein>
    <submittedName>
        <fullName evidence="7">DUF423 domain-containing protein</fullName>
    </submittedName>
</protein>
<dbReference type="EMBL" id="JAOANI010000015">
    <property type="protein sequence ID" value="MCT7359281.1"/>
    <property type="molecule type" value="Genomic_DNA"/>
</dbReference>
<feature type="transmembrane region" description="Helical" evidence="6">
    <location>
        <begin position="45"/>
        <end position="63"/>
    </location>
</feature>
<gene>
    <name evidence="7" type="ORF">NYR02_09630</name>
</gene>
<reference evidence="7" key="2">
    <citation type="submission" date="2022-08" db="EMBL/GenBank/DDBJ databases">
        <authorList>
            <person name="Dong C."/>
        </authorList>
    </citation>
    <scope>NUCLEOTIDE SEQUENCE</scope>
    <source>
        <strain evidence="7">59MF3M-4</strain>
    </source>
</reference>
<comment type="subcellular location">
    <subcellularLocation>
        <location evidence="1">Membrane</location>
        <topology evidence="1">Multi-pass membrane protein</topology>
    </subcellularLocation>
</comment>
<feature type="transmembrane region" description="Helical" evidence="6">
    <location>
        <begin position="75"/>
        <end position="95"/>
    </location>
</feature>
<comment type="similarity">
    <text evidence="2">Belongs to the UPF0382 family.</text>
</comment>
<evidence type="ECO:0000313" key="8">
    <source>
        <dbReference type="Proteomes" id="UP001147830"/>
    </source>
</evidence>
<dbReference type="Pfam" id="PF04241">
    <property type="entry name" value="DUF423"/>
    <property type="match status" value="1"/>
</dbReference>
<evidence type="ECO:0000256" key="3">
    <source>
        <dbReference type="ARBA" id="ARBA00022692"/>
    </source>
</evidence>
<evidence type="ECO:0000313" key="7">
    <source>
        <dbReference type="EMBL" id="MCT7359281.1"/>
    </source>
</evidence>
<dbReference type="PANTHER" id="PTHR43461:SF1">
    <property type="entry name" value="TRANSMEMBRANE PROTEIN 256"/>
    <property type="match status" value="1"/>
</dbReference>
<evidence type="ECO:0000256" key="1">
    <source>
        <dbReference type="ARBA" id="ARBA00004141"/>
    </source>
</evidence>
<dbReference type="InterPro" id="IPR006696">
    <property type="entry name" value="DUF423"/>
</dbReference>
<dbReference type="RefSeq" id="WP_260976149.1">
    <property type="nucleotide sequence ID" value="NZ_JAOANI010000015.1"/>
</dbReference>
<evidence type="ECO:0000256" key="4">
    <source>
        <dbReference type="ARBA" id="ARBA00022989"/>
    </source>
</evidence>
<comment type="caution">
    <text evidence="7">The sequence shown here is derived from an EMBL/GenBank/DDBJ whole genome shotgun (WGS) entry which is preliminary data.</text>
</comment>
<dbReference type="PANTHER" id="PTHR43461">
    <property type="entry name" value="TRANSMEMBRANE PROTEIN 256"/>
    <property type="match status" value="1"/>
</dbReference>
<keyword evidence="5 6" id="KW-0472">Membrane</keyword>
<evidence type="ECO:0000256" key="6">
    <source>
        <dbReference type="SAM" id="Phobius"/>
    </source>
</evidence>
<dbReference type="AlphaFoldDB" id="A0A9X3AHC0"/>
<keyword evidence="8" id="KW-1185">Reference proteome</keyword>
<evidence type="ECO:0000256" key="5">
    <source>
        <dbReference type="ARBA" id="ARBA00023136"/>
    </source>
</evidence>
<feature type="transmembrane region" description="Helical" evidence="6">
    <location>
        <begin position="101"/>
        <end position="121"/>
    </location>
</feature>
<dbReference type="GO" id="GO:0005886">
    <property type="term" value="C:plasma membrane"/>
    <property type="evidence" value="ECO:0007669"/>
    <property type="project" value="TreeGrafter"/>
</dbReference>
<sequence length="130" mass="13632">MQAKNTLAAAAVAGFSGVALGAFGAHGLKGVLSADMLAVYQTAVQYHLIHAVVLLALSLWLQVQPSRWLSWSARLMLLGLILFSGSLYLLALSGVRPLGMITPLGGVSWLLGWSALLVAAVKLKTPSHSL</sequence>
<name>A0A9X3AHC0_9GAMM</name>
<dbReference type="Proteomes" id="UP001147830">
    <property type="component" value="Unassembled WGS sequence"/>
</dbReference>
<accession>A0A9X3AHC0</accession>
<reference evidence="7" key="1">
    <citation type="journal article" date="2022" name="Front. Microbiol.">
        <title>Genome-based taxonomic rearrangement of Oceanobacter-related bacteria including the description of Thalassolituus hydrocarbonoclasticus sp. nov. and Thalassolituus pacificus sp. nov. and emended description of the genus Thalassolituus.</title>
        <authorList>
            <person name="Dong C."/>
            <person name="Wei L."/>
            <person name="Wang J."/>
            <person name="Lai Q."/>
            <person name="Huang Z."/>
            <person name="Shao Z."/>
        </authorList>
    </citation>
    <scope>NUCLEOTIDE SEQUENCE</scope>
    <source>
        <strain evidence="7">59MF3M-4</strain>
    </source>
</reference>
<proteinExistence type="inferred from homology"/>